<reference evidence="1" key="1">
    <citation type="submission" date="2015-12" db="EMBL/GenBank/DDBJ databases">
        <title>Gene expression during late stages of embryo sac development: a critical building block for successful pollen-pistil interactions.</title>
        <authorList>
            <person name="Liu Y."/>
            <person name="Joly V."/>
            <person name="Sabar M."/>
            <person name="Matton D.P."/>
        </authorList>
    </citation>
    <scope>NUCLEOTIDE SEQUENCE</scope>
</reference>
<organism evidence="1">
    <name type="scientific">Solanum chacoense</name>
    <name type="common">Chaco potato</name>
    <dbReference type="NCBI Taxonomy" id="4108"/>
    <lineage>
        <taxon>Eukaryota</taxon>
        <taxon>Viridiplantae</taxon>
        <taxon>Streptophyta</taxon>
        <taxon>Embryophyta</taxon>
        <taxon>Tracheophyta</taxon>
        <taxon>Spermatophyta</taxon>
        <taxon>Magnoliopsida</taxon>
        <taxon>eudicotyledons</taxon>
        <taxon>Gunneridae</taxon>
        <taxon>Pentapetalae</taxon>
        <taxon>asterids</taxon>
        <taxon>lamiids</taxon>
        <taxon>Solanales</taxon>
        <taxon>Solanaceae</taxon>
        <taxon>Solanoideae</taxon>
        <taxon>Solaneae</taxon>
        <taxon>Solanum</taxon>
    </lineage>
</organism>
<accession>A0A0V0GM78</accession>
<dbReference type="EMBL" id="GEDG01036045">
    <property type="protein sequence ID" value="JAP08909.1"/>
    <property type="molecule type" value="Transcribed_RNA"/>
</dbReference>
<protein>
    <submittedName>
        <fullName evidence="1">Putative ovule protein</fullName>
    </submittedName>
</protein>
<name>A0A0V0GM78_SOLCH</name>
<dbReference type="InterPro" id="IPR036691">
    <property type="entry name" value="Endo/exonu/phosph_ase_sf"/>
</dbReference>
<dbReference type="Gene3D" id="3.60.10.10">
    <property type="entry name" value="Endonuclease/exonuclease/phosphatase"/>
    <property type="match status" value="1"/>
</dbReference>
<sequence length="71" mass="8032">MGFVWFLTGVYAPHTRTEKLERWEEIAAVRELCGGPWITCGDFNCHAPSLYPEQDWHSITIAGPKRTLGLA</sequence>
<proteinExistence type="predicted"/>
<dbReference type="AlphaFoldDB" id="A0A0V0GM78"/>
<dbReference type="SUPFAM" id="SSF56219">
    <property type="entry name" value="DNase I-like"/>
    <property type="match status" value="1"/>
</dbReference>
<evidence type="ECO:0000313" key="1">
    <source>
        <dbReference type="EMBL" id="JAP08909.1"/>
    </source>
</evidence>